<feature type="compositionally biased region" description="Basic and acidic residues" evidence="1">
    <location>
        <begin position="168"/>
        <end position="181"/>
    </location>
</feature>
<feature type="compositionally biased region" description="Basic and acidic residues" evidence="1">
    <location>
        <begin position="52"/>
        <end position="77"/>
    </location>
</feature>
<feature type="region of interest" description="Disordered" evidence="1">
    <location>
        <begin position="52"/>
        <end position="230"/>
    </location>
</feature>
<keyword evidence="3" id="KW-1185">Reference proteome</keyword>
<dbReference type="GO" id="GO:0097546">
    <property type="term" value="C:ciliary base"/>
    <property type="evidence" value="ECO:0007669"/>
    <property type="project" value="TreeGrafter"/>
</dbReference>
<dbReference type="PANTHER" id="PTHR21532">
    <property type="entry name" value="PHOSPHODIESTERASE HL"/>
    <property type="match status" value="1"/>
</dbReference>
<dbReference type="Proteomes" id="UP000694413">
    <property type="component" value="Unassembled WGS sequence"/>
</dbReference>
<gene>
    <name evidence="2" type="primary">CFAP36</name>
</gene>
<dbReference type="GO" id="GO:0005930">
    <property type="term" value="C:axoneme"/>
    <property type="evidence" value="ECO:0007669"/>
    <property type="project" value="TreeGrafter"/>
</dbReference>
<sequence>MMVQKNIEMQLQAIRIIKERNGVVPECLTEGSDVFSEIEQEEMKILREVLRQSKEEYEIEQERKRTEEARAKHKAPDVTHQFPGDSREAVTAQESTEGAEQSPKCPLEGSHKSTKEDPKPVCPVQKGIENLPQPSCTKGKEDTKKSSAGKGSENTVQKAGVKGPDLSETEKQQLKQREDYLKKKRDLLLATKKDSKNNPPAPNSDQREEESPPKEDTGMRREAIFNGKFI</sequence>
<name>A0A8D2MQT4_ZONAL</name>
<dbReference type="PANTHER" id="PTHR21532:SF0">
    <property type="entry name" value="CILIA- AND FLAGELLA-ASSOCIATED PROTEIN 36"/>
    <property type="match status" value="1"/>
</dbReference>
<organism evidence="2 3">
    <name type="scientific">Zonotrichia albicollis</name>
    <name type="common">White-throated sparrow</name>
    <name type="synonym">Fringilla albicollis</name>
    <dbReference type="NCBI Taxonomy" id="44394"/>
    <lineage>
        <taxon>Eukaryota</taxon>
        <taxon>Metazoa</taxon>
        <taxon>Chordata</taxon>
        <taxon>Craniata</taxon>
        <taxon>Vertebrata</taxon>
        <taxon>Euteleostomi</taxon>
        <taxon>Archelosauria</taxon>
        <taxon>Archosauria</taxon>
        <taxon>Dinosauria</taxon>
        <taxon>Saurischia</taxon>
        <taxon>Theropoda</taxon>
        <taxon>Coelurosauria</taxon>
        <taxon>Aves</taxon>
        <taxon>Neognathae</taxon>
        <taxon>Neoaves</taxon>
        <taxon>Telluraves</taxon>
        <taxon>Australaves</taxon>
        <taxon>Passeriformes</taxon>
        <taxon>Passerellidae</taxon>
        <taxon>Zonotrichia</taxon>
    </lineage>
</organism>
<reference evidence="2" key="1">
    <citation type="submission" date="2025-08" db="UniProtKB">
        <authorList>
            <consortium name="Ensembl"/>
        </authorList>
    </citation>
    <scope>IDENTIFICATION</scope>
</reference>
<evidence type="ECO:0000313" key="3">
    <source>
        <dbReference type="Proteomes" id="UP000694413"/>
    </source>
</evidence>
<feature type="compositionally biased region" description="Basic and acidic residues" evidence="1">
    <location>
        <begin position="205"/>
        <end position="223"/>
    </location>
</feature>
<reference evidence="2" key="2">
    <citation type="submission" date="2025-09" db="UniProtKB">
        <authorList>
            <consortium name="Ensembl"/>
        </authorList>
    </citation>
    <scope>IDENTIFICATION</scope>
</reference>
<dbReference type="Ensembl" id="ENSZALT00000015751.1">
    <property type="protein sequence ID" value="ENSZALP00000011396.1"/>
    <property type="gene ID" value="ENSZALG00000009616.1"/>
</dbReference>
<feature type="compositionally biased region" description="Basic and acidic residues" evidence="1">
    <location>
        <begin position="109"/>
        <end position="119"/>
    </location>
</feature>
<proteinExistence type="predicted"/>
<protein>
    <submittedName>
        <fullName evidence="2">Cilia and flagella associated protein 36</fullName>
    </submittedName>
</protein>
<evidence type="ECO:0000256" key="1">
    <source>
        <dbReference type="SAM" id="MobiDB-lite"/>
    </source>
</evidence>
<accession>A0A8D2MQT4</accession>
<dbReference type="InterPro" id="IPR038888">
    <property type="entry name" value="CFAP36"/>
</dbReference>
<dbReference type="AlphaFoldDB" id="A0A8D2MQT4"/>
<evidence type="ECO:0000313" key="2">
    <source>
        <dbReference type="Ensembl" id="ENSZALP00000011396.1"/>
    </source>
</evidence>